<dbReference type="AlphaFoldDB" id="A0A1I6SFQ4"/>
<keyword evidence="2" id="KW-1185">Reference proteome</keyword>
<dbReference type="EMBL" id="FPAA01000007">
    <property type="protein sequence ID" value="SFS75805.1"/>
    <property type="molecule type" value="Genomic_DNA"/>
</dbReference>
<protein>
    <submittedName>
        <fullName evidence="1">Uncharacterized protein</fullName>
    </submittedName>
</protein>
<evidence type="ECO:0000313" key="2">
    <source>
        <dbReference type="Proteomes" id="UP000198660"/>
    </source>
</evidence>
<accession>A0A1I6SFQ4</accession>
<name>A0A1I6SFQ4_9BACL</name>
<reference evidence="2" key="1">
    <citation type="submission" date="2016-10" db="EMBL/GenBank/DDBJ databases">
        <authorList>
            <person name="Varghese N."/>
            <person name="Submissions S."/>
        </authorList>
    </citation>
    <scope>NUCLEOTIDE SEQUENCE [LARGE SCALE GENOMIC DNA]</scope>
    <source>
        <strain evidence="2">DSM 45789</strain>
    </source>
</reference>
<sequence length="82" mass="9659">MHRTRRGSVVCDGAWIYLQTPFPLMGRARLIRGGRFDSTTLAFRYPQTREVAKEIVRRFGWQGLHVDHQFKKLLRATKEETL</sequence>
<evidence type="ECO:0000313" key="1">
    <source>
        <dbReference type="EMBL" id="SFS75805.1"/>
    </source>
</evidence>
<organism evidence="1 2">
    <name type="scientific">Marininema halotolerans</name>
    <dbReference type="NCBI Taxonomy" id="1155944"/>
    <lineage>
        <taxon>Bacteria</taxon>
        <taxon>Bacillati</taxon>
        <taxon>Bacillota</taxon>
        <taxon>Bacilli</taxon>
        <taxon>Bacillales</taxon>
        <taxon>Thermoactinomycetaceae</taxon>
        <taxon>Marininema</taxon>
    </lineage>
</organism>
<dbReference type="RefSeq" id="WP_140413593.1">
    <property type="nucleotide sequence ID" value="NZ_FPAA01000007.1"/>
</dbReference>
<gene>
    <name evidence="1" type="ORF">SAMN05444972_10753</name>
</gene>
<proteinExistence type="predicted"/>
<dbReference type="Proteomes" id="UP000198660">
    <property type="component" value="Unassembled WGS sequence"/>
</dbReference>